<comment type="catalytic activity">
    <reaction evidence="1">
        <text>S-ubiquitinyl-[E2 ubiquitin-conjugating enzyme]-L-cysteine + [acceptor protein]-L-lysine = [E2 ubiquitin-conjugating enzyme]-L-cysteine + N(6)-ubiquitinyl-[acceptor protein]-L-lysine.</text>
        <dbReference type="EC" id="2.3.2.27"/>
    </reaction>
</comment>
<evidence type="ECO:0000256" key="2">
    <source>
        <dbReference type="ARBA" id="ARBA00004906"/>
    </source>
</evidence>
<dbReference type="PROSITE" id="PS00028">
    <property type="entry name" value="ZINC_FINGER_C2H2_1"/>
    <property type="match status" value="1"/>
</dbReference>
<organism evidence="12 13">
    <name type="scientific">Ignelater luminosus</name>
    <name type="common">Cucubano</name>
    <name type="synonym">Pyrophorus luminosus</name>
    <dbReference type="NCBI Taxonomy" id="2038154"/>
    <lineage>
        <taxon>Eukaryota</taxon>
        <taxon>Metazoa</taxon>
        <taxon>Ecdysozoa</taxon>
        <taxon>Arthropoda</taxon>
        <taxon>Hexapoda</taxon>
        <taxon>Insecta</taxon>
        <taxon>Pterygota</taxon>
        <taxon>Neoptera</taxon>
        <taxon>Endopterygota</taxon>
        <taxon>Coleoptera</taxon>
        <taxon>Polyphaga</taxon>
        <taxon>Elateriformia</taxon>
        <taxon>Elateroidea</taxon>
        <taxon>Elateridae</taxon>
        <taxon>Agrypninae</taxon>
        <taxon>Pyrophorini</taxon>
        <taxon>Ignelater</taxon>
    </lineage>
</organism>
<dbReference type="EMBL" id="VTPC01001572">
    <property type="protein sequence ID" value="KAF2901502.1"/>
    <property type="molecule type" value="Genomic_DNA"/>
</dbReference>
<dbReference type="PANTHER" id="PTHR45877">
    <property type="entry name" value="E3 UBIQUITIN-PROTEIN LIGASE SIAH2"/>
    <property type="match status" value="1"/>
</dbReference>
<evidence type="ECO:0000256" key="7">
    <source>
        <dbReference type="ARBA" id="ARBA00022771"/>
    </source>
</evidence>
<comment type="pathway">
    <text evidence="2">Protein modification; protein ubiquitination.</text>
</comment>
<dbReference type="InterPro" id="IPR004162">
    <property type="entry name" value="SINA-like_animal"/>
</dbReference>
<dbReference type="Gene3D" id="3.30.40.10">
    <property type="entry name" value="Zinc/RING finger domain, C3HC4 (zinc finger)"/>
    <property type="match status" value="1"/>
</dbReference>
<protein>
    <recommendedName>
        <fullName evidence="4">RING-type E3 ubiquitin transferase</fullName>
        <ecNumber evidence="4">2.3.2.27</ecNumber>
    </recommendedName>
</protein>
<dbReference type="PROSITE" id="PS51081">
    <property type="entry name" value="ZF_SIAH"/>
    <property type="match status" value="1"/>
</dbReference>
<dbReference type="GO" id="GO:0061630">
    <property type="term" value="F:ubiquitin protein ligase activity"/>
    <property type="evidence" value="ECO:0007669"/>
    <property type="project" value="UniProtKB-EC"/>
</dbReference>
<evidence type="ECO:0000313" key="13">
    <source>
        <dbReference type="Proteomes" id="UP000801492"/>
    </source>
</evidence>
<evidence type="ECO:0000256" key="8">
    <source>
        <dbReference type="ARBA" id="ARBA00022786"/>
    </source>
</evidence>
<dbReference type="OrthoDB" id="6780401at2759"/>
<sequence length="475" mass="54994">MAEPALGGDIIEKFRCFQCKNYLSVSPIVVSPDGKSLCGICYSSANETAYKVPVLEDFLKTLSYPCKFKDHGCKELFKFGETQDHDAHCLYHPMKCPAPSSCTWEGSIKEMLDHFPECHSEQIAEKMTFKLADKDKRGCLLAWVGGVNAILKYYYNVSTGNLQYHIYHFSTDVQEMKVKISLINDADLDYRIDLKRGPSSLFNKSFYKDFSDIPNPKTIDLHFLAPVLDNPNCVRVNMTLHIVKSDESKKQKHDEVSEQFVDYDLIKDLKCSWCRGYLLPCVYKNLTSGKNICFYCKHQFNEVECELNKEITEKVSKTNFPCRWRGCKTIKSGVILMEHELSCKLRMFKCPVCTDDMIKKEDVISHLKEHGSYFKNNTQHIIRLGKKYILKVFTVKNHDIIYITCDFKSGQFSFSLDSVYKFNNDTTLIILFEHDHCTANFKIVVDLRENRIVSVDELPFCFKNGKEIRIKYNIK</sequence>
<keyword evidence="7 10" id="KW-0863">Zinc-finger</keyword>
<dbReference type="GO" id="GO:0031624">
    <property type="term" value="F:ubiquitin conjugating enzyme binding"/>
    <property type="evidence" value="ECO:0007669"/>
    <property type="project" value="TreeGrafter"/>
</dbReference>
<dbReference type="GO" id="GO:0016567">
    <property type="term" value="P:protein ubiquitination"/>
    <property type="evidence" value="ECO:0007669"/>
    <property type="project" value="UniProtKB-UniPathway"/>
</dbReference>
<evidence type="ECO:0000256" key="6">
    <source>
        <dbReference type="ARBA" id="ARBA00022723"/>
    </source>
</evidence>
<dbReference type="Pfam" id="PF21361">
    <property type="entry name" value="Sina_ZnF"/>
    <property type="match status" value="1"/>
</dbReference>
<evidence type="ECO:0000256" key="5">
    <source>
        <dbReference type="ARBA" id="ARBA00022679"/>
    </source>
</evidence>
<evidence type="ECO:0000256" key="9">
    <source>
        <dbReference type="ARBA" id="ARBA00022833"/>
    </source>
</evidence>
<comment type="caution">
    <text evidence="12">The sequence shown here is derived from an EMBL/GenBank/DDBJ whole genome shotgun (WGS) entry which is preliminary data.</text>
</comment>
<keyword evidence="9" id="KW-0862">Zinc</keyword>
<dbReference type="GO" id="GO:0043161">
    <property type="term" value="P:proteasome-mediated ubiquitin-dependent protein catabolic process"/>
    <property type="evidence" value="ECO:0007669"/>
    <property type="project" value="TreeGrafter"/>
</dbReference>
<proteinExistence type="inferred from homology"/>
<comment type="similarity">
    <text evidence="3">Belongs to the SINA (Seven in absentia) family.</text>
</comment>
<dbReference type="SUPFAM" id="SSF49599">
    <property type="entry name" value="TRAF domain-like"/>
    <property type="match status" value="1"/>
</dbReference>
<gene>
    <name evidence="12" type="ORF">ILUMI_04685</name>
</gene>
<dbReference type="InterPro" id="IPR013087">
    <property type="entry name" value="Znf_C2H2_type"/>
</dbReference>
<evidence type="ECO:0000313" key="12">
    <source>
        <dbReference type="EMBL" id="KAF2901502.1"/>
    </source>
</evidence>
<evidence type="ECO:0000256" key="10">
    <source>
        <dbReference type="PROSITE-ProRule" id="PRU00455"/>
    </source>
</evidence>
<dbReference type="PANTHER" id="PTHR45877:SF2">
    <property type="entry name" value="E3 UBIQUITIN-PROTEIN LIGASE SINA-RELATED"/>
    <property type="match status" value="1"/>
</dbReference>
<dbReference type="Proteomes" id="UP000801492">
    <property type="component" value="Unassembled WGS sequence"/>
</dbReference>
<evidence type="ECO:0000259" key="11">
    <source>
        <dbReference type="PROSITE" id="PS51081"/>
    </source>
</evidence>
<evidence type="ECO:0000256" key="1">
    <source>
        <dbReference type="ARBA" id="ARBA00000900"/>
    </source>
</evidence>
<dbReference type="EC" id="2.3.2.27" evidence="4"/>
<dbReference type="GO" id="GO:0008270">
    <property type="term" value="F:zinc ion binding"/>
    <property type="evidence" value="ECO:0007669"/>
    <property type="project" value="UniProtKB-KW"/>
</dbReference>
<reference evidence="12" key="1">
    <citation type="submission" date="2019-08" db="EMBL/GenBank/DDBJ databases">
        <title>The genome of the North American firefly Photinus pyralis.</title>
        <authorList>
            <consortium name="Photinus pyralis genome working group"/>
            <person name="Fallon T.R."/>
            <person name="Sander Lower S.E."/>
            <person name="Weng J.-K."/>
        </authorList>
    </citation>
    <scope>NUCLEOTIDE SEQUENCE</scope>
    <source>
        <strain evidence="12">TRF0915ILg1</strain>
        <tissue evidence="12">Whole body</tissue>
    </source>
</reference>
<keyword evidence="5" id="KW-0808">Transferase</keyword>
<dbReference type="InterPro" id="IPR013010">
    <property type="entry name" value="Znf_SIAH"/>
</dbReference>
<keyword evidence="6" id="KW-0479">Metal-binding</keyword>
<keyword evidence="13" id="KW-1185">Reference proteome</keyword>
<evidence type="ECO:0000256" key="4">
    <source>
        <dbReference type="ARBA" id="ARBA00012483"/>
    </source>
</evidence>
<evidence type="ECO:0000256" key="3">
    <source>
        <dbReference type="ARBA" id="ARBA00009119"/>
    </source>
</evidence>
<feature type="domain" description="SIAH-type" evidence="11">
    <location>
        <begin position="61"/>
        <end position="120"/>
    </location>
</feature>
<dbReference type="InterPro" id="IPR013083">
    <property type="entry name" value="Znf_RING/FYVE/PHD"/>
</dbReference>
<name>A0A8K0DDE2_IGNLU</name>
<dbReference type="GO" id="GO:0005737">
    <property type="term" value="C:cytoplasm"/>
    <property type="evidence" value="ECO:0007669"/>
    <property type="project" value="TreeGrafter"/>
</dbReference>
<accession>A0A8K0DDE2</accession>
<dbReference type="AlphaFoldDB" id="A0A8K0DDE2"/>
<dbReference type="FunFam" id="3.30.40.10:FF:000041">
    <property type="entry name" value="E3 ubiquitin-protein ligase SINAT3"/>
    <property type="match status" value="1"/>
</dbReference>
<keyword evidence="8" id="KW-0833">Ubl conjugation pathway</keyword>
<dbReference type="UniPathway" id="UPA00143"/>